<sequence length="80" mass="9349">MIDRGGFFQVRFDEEHLRRSGSKGSSTILREENLHRYFKDDGADAKSEKQMETRIISTKDFWFSVPKFSISVSHILDIHS</sequence>
<dbReference type="InParanoid" id="G2YS72"/>
<accession>G2YS72</accession>
<dbReference type="HOGENOM" id="CLU_2589488_0_0_1"/>
<dbReference type="EMBL" id="FQ790351">
    <property type="protein sequence ID" value="CCD54470.1"/>
    <property type="molecule type" value="Genomic_DNA"/>
</dbReference>
<gene>
    <name evidence="1" type="ORF">BofuT4_uP125180.1</name>
</gene>
<proteinExistence type="predicted"/>
<dbReference type="Proteomes" id="UP000008177">
    <property type="component" value="Unplaced contigs"/>
</dbReference>
<protein>
    <submittedName>
        <fullName evidence="1">Uncharacterized protein</fullName>
    </submittedName>
</protein>
<reference evidence="2" key="1">
    <citation type="journal article" date="2011" name="PLoS Genet.">
        <title>Genomic analysis of the necrotrophic fungal pathogens Sclerotinia sclerotiorum and Botrytis cinerea.</title>
        <authorList>
            <person name="Amselem J."/>
            <person name="Cuomo C.A."/>
            <person name="van Kan J.A."/>
            <person name="Viaud M."/>
            <person name="Benito E.P."/>
            <person name="Couloux A."/>
            <person name="Coutinho P.M."/>
            <person name="de Vries R.P."/>
            <person name="Dyer P.S."/>
            <person name="Fillinger S."/>
            <person name="Fournier E."/>
            <person name="Gout L."/>
            <person name="Hahn M."/>
            <person name="Kohn L."/>
            <person name="Lapalu N."/>
            <person name="Plummer K.M."/>
            <person name="Pradier J.M."/>
            <person name="Quevillon E."/>
            <person name="Sharon A."/>
            <person name="Simon A."/>
            <person name="ten Have A."/>
            <person name="Tudzynski B."/>
            <person name="Tudzynski P."/>
            <person name="Wincker P."/>
            <person name="Andrew M."/>
            <person name="Anthouard V."/>
            <person name="Beever R.E."/>
            <person name="Beffa R."/>
            <person name="Benoit I."/>
            <person name="Bouzid O."/>
            <person name="Brault B."/>
            <person name="Chen Z."/>
            <person name="Choquer M."/>
            <person name="Collemare J."/>
            <person name="Cotton P."/>
            <person name="Danchin E.G."/>
            <person name="Da Silva C."/>
            <person name="Gautier A."/>
            <person name="Giraud C."/>
            <person name="Giraud T."/>
            <person name="Gonzalez C."/>
            <person name="Grossetete S."/>
            <person name="Guldener U."/>
            <person name="Henrissat B."/>
            <person name="Howlett B.J."/>
            <person name="Kodira C."/>
            <person name="Kretschmer M."/>
            <person name="Lappartient A."/>
            <person name="Leroch M."/>
            <person name="Levis C."/>
            <person name="Mauceli E."/>
            <person name="Neuveglise C."/>
            <person name="Oeser B."/>
            <person name="Pearson M."/>
            <person name="Poulain J."/>
            <person name="Poussereau N."/>
            <person name="Quesneville H."/>
            <person name="Rascle C."/>
            <person name="Schumacher J."/>
            <person name="Segurens B."/>
            <person name="Sexton A."/>
            <person name="Silva E."/>
            <person name="Sirven C."/>
            <person name="Soanes D.M."/>
            <person name="Talbot N.J."/>
            <person name="Templeton M."/>
            <person name="Yandava C."/>
            <person name="Yarden O."/>
            <person name="Zeng Q."/>
            <person name="Rollins J.A."/>
            <person name="Lebrun M.H."/>
            <person name="Dickman M."/>
        </authorList>
    </citation>
    <scope>NUCLEOTIDE SEQUENCE [LARGE SCALE GENOMIC DNA]</scope>
    <source>
        <strain evidence="2">T4</strain>
    </source>
</reference>
<name>G2YS72_BOTF4</name>
<evidence type="ECO:0000313" key="1">
    <source>
        <dbReference type="EMBL" id="CCD54470.1"/>
    </source>
</evidence>
<dbReference type="AlphaFoldDB" id="G2YS72"/>
<evidence type="ECO:0000313" key="2">
    <source>
        <dbReference type="Proteomes" id="UP000008177"/>
    </source>
</evidence>
<organism evidence="1 2">
    <name type="scientific">Botryotinia fuckeliana (strain T4)</name>
    <name type="common">Noble rot fungus</name>
    <name type="synonym">Botrytis cinerea</name>
    <dbReference type="NCBI Taxonomy" id="999810"/>
    <lineage>
        <taxon>Eukaryota</taxon>
        <taxon>Fungi</taxon>
        <taxon>Dikarya</taxon>
        <taxon>Ascomycota</taxon>
        <taxon>Pezizomycotina</taxon>
        <taxon>Leotiomycetes</taxon>
        <taxon>Helotiales</taxon>
        <taxon>Sclerotiniaceae</taxon>
        <taxon>Botrytis</taxon>
    </lineage>
</organism>